<dbReference type="AlphaFoldDB" id="A0A7C3PI73"/>
<reference evidence="1" key="1">
    <citation type="journal article" date="2020" name="mSystems">
        <title>Genome- and Community-Level Interaction Insights into Carbon Utilization and Element Cycling Functions of Hydrothermarchaeota in Hydrothermal Sediment.</title>
        <authorList>
            <person name="Zhou Z."/>
            <person name="Liu Y."/>
            <person name="Xu W."/>
            <person name="Pan J."/>
            <person name="Luo Z.H."/>
            <person name="Li M."/>
        </authorList>
    </citation>
    <scope>NUCLEOTIDE SEQUENCE [LARGE SCALE GENOMIC DNA]</scope>
    <source>
        <strain evidence="1">SpSt-418</strain>
    </source>
</reference>
<gene>
    <name evidence="1" type="ORF">ENR64_28910</name>
</gene>
<sequence length="113" mass="12880">MNSKFLKLEYVHLEALIDQIKASGDVAPPYCWLTETSSTKQGKTYVYVVLVTQPPDRKPKSRSLGRPGSNRHHHWATAIARREAIAELEQQLTLLRALIERQAKTAQLIRDVM</sequence>
<organism evidence="1">
    <name type="scientific">Oscillatoriales cyanobacterium SpSt-418</name>
    <dbReference type="NCBI Taxonomy" id="2282169"/>
    <lineage>
        <taxon>Bacteria</taxon>
        <taxon>Bacillati</taxon>
        <taxon>Cyanobacteriota</taxon>
        <taxon>Cyanophyceae</taxon>
        <taxon>Oscillatoriophycideae</taxon>
        <taxon>Oscillatoriales</taxon>
    </lineage>
</organism>
<name>A0A7C3PI73_9CYAN</name>
<accession>A0A7C3PI73</accession>
<evidence type="ECO:0000313" key="1">
    <source>
        <dbReference type="EMBL" id="HFN01693.1"/>
    </source>
</evidence>
<proteinExistence type="predicted"/>
<protein>
    <submittedName>
        <fullName evidence="1">Uncharacterized protein</fullName>
    </submittedName>
</protein>
<dbReference type="EMBL" id="DSRU01000437">
    <property type="protein sequence ID" value="HFN01693.1"/>
    <property type="molecule type" value="Genomic_DNA"/>
</dbReference>
<comment type="caution">
    <text evidence="1">The sequence shown here is derived from an EMBL/GenBank/DDBJ whole genome shotgun (WGS) entry which is preliminary data.</text>
</comment>